<dbReference type="PANTHER" id="PTHR14464">
    <property type="entry name" value="EXONUCLEASE V"/>
    <property type="match status" value="1"/>
</dbReference>
<dbReference type="EMBL" id="FO082052">
    <property type="protein sequence ID" value="CCE81000.1"/>
    <property type="molecule type" value="Genomic_DNA"/>
</dbReference>
<dbReference type="Pfam" id="PF09810">
    <property type="entry name" value="Exo5"/>
    <property type="match status" value="1"/>
</dbReference>
<comment type="cofactor">
    <cofactor evidence="1">
        <name>Mg(2+)</name>
        <dbReference type="ChEBI" id="CHEBI:18420"/>
    </cofactor>
</comment>
<accession>G8YHU8</accession>
<dbReference type="STRING" id="559304.G8YHU8"/>
<keyword evidence="8" id="KW-0269">Exonuclease</keyword>
<comment type="subunit">
    <text evidence="4">Monomer.</text>
</comment>
<keyword evidence="6" id="KW-0479">Metal-binding</keyword>
<evidence type="ECO:0000256" key="5">
    <source>
        <dbReference type="ARBA" id="ARBA00013561"/>
    </source>
</evidence>
<keyword evidence="10" id="KW-0411">Iron-sulfur</keyword>
<dbReference type="eggNOG" id="ENOG502QR0P">
    <property type="taxonomic scope" value="Eukaryota"/>
</dbReference>
<evidence type="ECO:0000256" key="11">
    <source>
        <dbReference type="ARBA" id="ARBA00030412"/>
    </source>
</evidence>
<evidence type="ECO:0000256" key="3">
    <source>
        <dbReference type="ARBA" id="ARBA00009797"/>
    </source>
</evidence>
<organism evidence="13 14">
    <name type="scientific">Pichia sorbitophila (strain ATCC MYA-4447 / BCRC 22081 / CBS 7064 / NBRC 10061 / NRRL Y-12695)</name>
    <name type="common">Hybrid yeast</name>
    <dbReference type="NCBI Taxonomy" id="559304"/>
    <lineage>
        <taxon>Eukaryota</taxon>
        <taxon>Fungi</taxon>
        <taxon>Dikarya</taxon>
        <taxon>Ascomycota</taxon>
        <taxon>Saccharomycotina</taxon>
        <taxon>Pichiomycetes</taxon>
        <taxon>Debaryomycetaceae</taxon>
        <taxon>Millerozyma</taxon>
    </lineage>
</organism>
<evidence type="ECO:0000256" key="8">
    <source>
        <dbReference type="ARBA" id="ARBA00022839"/>
    </source>
</evidence>
<comment type="similarity">
    <text evidence="3">Belongs to the EXO5 family.</text>
</comment>
<dbReference type="GO" id="GO:0036297">
    <property type="term" value="P:interstrand cross-link repair"/>
    <property type="evidence" value="ECO:0007669"/>
    <property type="project" value="TreeGrafter"/>
</dbReference>
<dbReference type="GO" id="GO:0051539">
    <property type="term" value="F:4 iron, 4 sulfur cluster binding"/>
    <property type="evidence" value="ECO:0007669"/>
    <property type="project" value="UniProtKB-KW"/>
</dbReference>
<name>G8YHU8_PICSO</name>
<evidence type="ECO:0000256" key="7">
    <source>
        <dbReference type="ARBA" id="ARBA00022722"/>
    </source>
</evidence>
<dbReference type="HOGENOM" id="CLU_019985_0_0_1"/>
<protein>
    <recommendedName>
        <fullName evidence="5">Exonuclease V, mitochondrial</fullName>
    </recommendedName>
    <alternativeName>
        <fullName evidence="11">Defects in morphology protein 1</fullName>
    </alternativeName>
</protein>
<keyword evidence="14" id="KW-1185">Reference proteome</keyword>
<dbReference type="InParanoid" id="G8YHU8"/>
<dbReference type="Proteomes" id="UP000005222">
    <property type="component" value="Chromosome G"/>
</dbReference>
<evidence type="ECO:0000256" key="2">
    <source>
        <dbReference type="ARBA" id="ARBA00001966"/>
    </source>
</evidence>
<keyword evidence="6" id="KW-0004">4Fe-4S</keyword>
<dbReference type="OrthoDB" id="354769at2759"/>
<dbReference type="EMBL" id="FO082053">
    <property type="protein sequence ID" value="CCE80235.1"/>
    <property type="molecule type" value="Genomic_DNA"/>
</dbReference>
<evidence type="ECO:0000313" key="13">
    <source>
        <dbReference type="EMBL" id="CCE81000.1"/>
    </source>
</evidence>
<dbReference type="AlphaFoldDB" id="G8YHU8"/>
<keyword evidence="8" id="KW-0378">Hydrolase</keyword>
<evidence type="ECO:0000313" key="12">
    <source>
        <dbReference type="EMBL" id="CCE80235.1"/>
    </source>
</evidence>
<evidence type="ECO:0000313" key="14">
    <source>
        <dbReference type="Proteomes" id="UP000005222"/>
    </source>
</evidence>
<proteinExistence type="inferred from homology"/>
<sequence length="626" mass="72092">MDKLRYRLRSSGRTYPSCRNLSSNHLLNKEKSDDDVMANIASLTTRKTRTADLVKKAQCQVENDMPILQRFLLKAPRFDFVNKIKELGKFGKVFETFGIRSELLPLSKPPKVKETPFQFHSLHNENQSYISVPRLSVTKLLTDQWCELREYYNIYAGSPAVKSKQMSMGTNLHAGLEEDQYRFVDFTSFVLFVDKIFSEKLLALREDLDIKAEISAGESDALTTYSLYESLLLGNTKESEMANEWLDKIVFRLYTLLLTSEAREVLVHGYLDMQKHTFINIANENSNVAENSILVSGVVDYLKIFNRTDPRDYSFFDDVRSNLEVKYPEVDGTQFIDLTNFLEDLKLLICEHADQFTLKVADIKTRSWNRIPSQASVLRSSKLQVTYYRHLLGLLSGETTEGFNAYQMLIENAKRRGIDVDKPINLKFALLFLRRNYDLLYCDFKKLANGDPIGFDPYDDFMSENYNSQDSWYDFSLITDELTNVNELSKNDPDNFDYSKILSPELSKSWKYPLTLRYFAARASQLYQSCAPFLGDNLSIEYHNALTHKCFSKIDFKYDKESLNSSINNAVSFWNGSRNPSVVEDISKCKYCNFSSVCQIPNPEKSHLAGKMTEGRAISDFLSTLD</sequence>
<dbReference type="Proteomes" id="UP000005222">
    <property type="component" value="Chromosome H"/>
</dbReference>
<gene>
    <name evidence="13" type="primary">Piso0_003337</name>
    <name evidence="12" type="ORF">GNLVRS01_PISO0G10104g</name>
    <name evidence="13" type="ORF">GNLVRS01_PISO0H10105g</name>
</gene>
<comment type="cofactor">
    <cofactor evidence="2">
        <name>[4Fe-4S] cluster</name>
        <dbReference type="ChEBI" id="CHEBI:49883"/>
    </cofactor>
</comment>
<dbReference type="PANTHER" id="PTHR14464:SF4">
    <property type="entry name" value="EXONUCLEASE V"/>
    <property type="match status" value="1"/>
</dbReference>
<evidence type="ECO:0000256" key="4">
    <source>
        <dbReference type="ARBA" id="ARBA00011245"/>
    </source>
</evidence>
<dbReference type="InterPro" id="IPR019190">
    <property type="entry name" value="EXOV"/>
</dbReference>
<evidence type="ECO:0000256" key="6">
    <source>
        <dbReference type="ARBA" id="ARBA00022485"/>
    </source>
</evidence>
<evidence type="ECO:0000256" key="10">
    <source>
        <dbReference type="ARBA" id="ARBA00023014"/>
    </source>
</evidence>
<dbReference type="GO" id="GO:0005739">
    <property type="term" value="C:mitochondrion"/>
    <property type="evidence" value="ECO:0007669"/>
    <property type="project" value="TreeGrafter"/>
</dbReference>
<reference evidence="14" key="2">
    <citation type="journal article" date="2012" name="G3 (Bethesda)">
        <title>Pichia sorbitophila, an interspecies yeast hybrid reveals early steps of genome resolution following polyploidization.</title>
        <authorList>
            <person name="Leh Louis V."/>
            <person name="Despons L."/>
            <person name="Friedrich A."/>
            <person name="Martin T."/>
            <person name="Durrens P."/>
            <person name="Casaregola S."/>
            <person name="Neuveglise C."/>
            <person name="Fairhead C."/>
            <person name="Marck C."/>
            <person name="Cruz J.A."/>
            <person name="Straub M.L."/>
            <person name="Kugler V."/>
            <person name="Sacerdot C."/>
            <person name="Uzunov Z."/>
            <person name="Thierry A."/>
            <person name="Weiss S."/>
            <person name="Bleykasten C."/>
            <person name="De Montigny J."/>
            <person name="Jacques N."/>
            <person name="Jung P."/>
            <person name="Lemaire M."/>
            <person name="Mallet S."/>
            <person name="Morel G."/>
            <person name="Richard G.F."/>
            <person name="Sarkar A."/>
            <person name="Savel G."/>
            <person name="Schacherer J."/>
            <person name="Seret M.L."/>
            <person name="Talla E."/>
            <person name="Samson G."/>
            <person name="Jubin C."/>
            <person name="Poulain J."/>
            <person name="Vacherie B."/>
            <person name="Barbe V."/>
            <person name="Pelletier E."/>
            <person name="Sherman D.J."/>
            <person name="Westhof E."/>
            <person name="Weissenbach J."/>
            <person name="Baret P.V."/>
            <person name="Wincker P."/>
            <person name="Gaillardin C."/>
            <person name="Dujon B."/>
            <person name="Souciet J.L."/>
        </authorList>
    </citation>
    <scope>NUCLEOTIDE SEQUENCE [LARGE SCALE GENOMIC DNA]</scope>
    <source>
        <strain evidence="14">ATCC MYA-4447 / BCRC 22081 / CBS 7064 / NBRC 10061 / NRRL Y-12695</strain>
    </source>
</reference>
<evidence type="ECO:0000256" key="1">
    <source>
        <dbReference type="ARBA" id="ARBA00001946"/>
    </source>
</evidence>
<keyword evidence="7" id="KW-0540">Nuclease</keyword>
<dbReference type="GO" id="GO:0045145">
    <property type="term" value="F:single-stranded DNA 5'-3' DNA exonuclease activity"/>
    <property type="evidence" value="ECO:0007669"/>
    <property type="project" value="InterPro"/>
</dbReference>
<dbReference type="GO" id="GO:0005634">
    <property type="term" value="C:nucleus"/>
    <property type="evidence" value="ECO:0007669"/>
    <property type="project" value="TreeGrafter"/>
</dbReference>
<keyword evidence="9" id="KW-0408">Iron</keyword>
<reference evidence="13" key="1">
    <citation type="submission" date="2011-10" db="EMBL/GenBank/DDBJ databases">
        <authorList>
            <person name="Genoscope - CEA"/>
        </authorList>
    </citation>
    <scope>NUCLEOTIDE SEQUENCE</scope>
</reference>
<dbReference type="FunCoup" id="G8YHU8">
    <property type="interactions" value="38"/>
</dbReference>
<evidence type="ECO:0000256" key="9">
    <source>
        <dbReference type="ARBA" id="ARBA00023004"/>
    </source>
</evidence>